<keyword evidence="1" id="KW-0812">Transmembrane</keyword>
<protein>
    <submittedName>
        <fullName evidence="3">Putative fatty acyl CoA synthetase 2</fullName>
    </submittedName>
</protein>
<gene>
    <name evidence="3" type="ORF">TCIL3000_9_1330</name>
</gene>
<proteinExistence type="predicted"/>
<dbReference type="InterPro" id="IPR000873">
    <property type="entry name" value="AMP-dep_synth/lig_dom"/>
</dbReference>
<dbReference type="SUPFAM" id="SSF56801">
    <property type="entry name" value="Acetyl-CoA synthetase-like"/>
    <property type="match status" value="1"/>
</dbReference>
<dbReference type="GO" id="GO:0005783">
    <property type="term" value="C:endoplasmic reticulum"/>
    <property type="evidence" value="ECO:0007669"/>
    <property type="project" value="TreeGrafter"/>
</dbReference>
<dbReference type="AlphaFoldDB" id="G0UTM3"/>
<dbReference type="PROSITE" id="PS00455">
    <property type="entry name" value="AMP_BINDING"/>
    <property type="match status" value="1"/>
</dbReference>
<dbReference type="GO" id="GO:0004467">
    <property type="term" value="F:long-chain fatty acid-CoA ligase activity"/>
    <property type="evidence" value="ECO:0007669"/>
    <property type="project" value="TreeGrafter"/>
</dbReference>
<evidence type="ECO:0000256" key="1">
    <source>
        <dbReference type="SAM" id="Phobius"/>
    </source>
</evidence>
<keyword evidence="1" id="KW-1133">Transmembrane helix</keyword>
<feature type="domain" description="AMP-dependent synthetase/ligase" evidence="2">
    <location>
        <begin position="174"/>
        <end position="583"/>
    </location>
</feature>
<dbReference type="Gene3D" id="3.40.50.12780">
    <property type="entry name" value="N-terminal domain of ligase-like"/>
    <property type="match status" value="1"/>
</dbReference>
<dbReference type="VEuPathDB" id="TriTrypDB:TcIL3000_9_1330"/>
<organism evidence="3">
    <name type="scientific">Trypanosoma congolense (strain IL3000)</name>
    <dbReference type="NCBI Taxonomy" id="1068625"/>
    <lineage>
        <taxon>Eukaryota</taxon>
        <taxon>Discoba</taxon>
        <taxon>Euglenozoa</taxon>
        <taxon>Kinetoplastea</taxon>
        <taxon>Metakinetoplastina</taxon>
        <taxon>Trypanosomatida</taxon>
        <taxon>Trypanosomatidae</taxon>
        <taxon>Trypanosoma</taxon>
        <taxon>Nannomonas</taxon>
    </lineage>
</organism>
<dbReference type="PANTHER" id="PTHR43272:SF105">
    <property type="entry name" value="ACYL COA SYNTHETASE, PUTATIVE-RELATED"/>
    <property type="match status" value="1"/>
</dbReference>
<dbReference type="GO" id="GO:0016020">
    <property type="term" value="C:membrane"/>
    <property type="evidence" value="ECO:0007669"/>
    <property type="project" value="TreeGrafter"/>
</dbReference>
<feature type="transmembrane region" description="Helical" evidence="1">
    <location>
        <begin position="28"/>
        <end position="49"/>
    </location>
</feature>
<dbReference type="InterPro" id="IPR020845">
    <property type="entry name" value="AMP-binding_CS"/>
</dbReference>
<dbReference type="Pfam" id="PF00501">
    <property type="entry name" value="AMP-binding"/>
    <property type="match status" value="1"/>
</dbReference>
<evidence type="ECO:0000313" key="3">
    <source>
        <dbReference type="EMBL" id="CCC92737.1"/>
    </source>
</evidence>
<reference evidence="3" key="1">
    <citation type="journal article" date="2012" name="Proc. Natl. Acad. Sci. U.S.A.">
        <title>Antigenic diversity is generated by distinct evolutionary mechanisms in African trypanosome species.</title>
        <authorList>
            <person name="Jackson A.P."/>
            <person name="Berry A."/>
            <person name="Aslett M."/>
            <person name="Allison H.C."/>
            <person name="Burton P."/>
            <person name="Vavrova-Anderson J."/>
            <person name="Brown R."/>
            <person name="Browne H."/>
            <person name="Corton N."/>
            <person name="Hauser H."/>
            <person name="Gamble J."/>
            <person name="Gilderthorp R."/>
            <person name="Marcello L."/>
            <person name="McQuillan J."/>
            <person name="Otto T.D."/>
            <person name="Quail M.A."/>
            <person name="Sanders M.J."/>
            <person name="van Tonder A."/>
            <person name="Ginger M.L."/>
            <person name="Field M.C."/>
            <person name="Barry J.D."/>
            <person name="Hertz-Fowler C."/>
            <person name="Berriman M."/>
        </authorList>
    </citation>
    <scope>NUCLEOTIDE SEQUENCE</scope>
    <source>
        <strain evidence="3">IL3000</strain>
    </source>
</reference>
<dbReference type="InterPro" id="IPR042099">
    <property type="entry name" value="ANL_N_sf"/>
</dbReference>
<dbReference type="EMBL" id="HE575322">
    <property type="protein sequence ID" value="CCC92737.1"/>
    <property type="molecule type" value="Genomic_DNA"/>
</dbReference>
<name>G0UTM3_TRYCI</name>
<keyword evidence="1" id="KW-0472">Membrane</keyword>
<dbReference type="PANTHER" id="PTHR43272">
    <property type="entry name" value="LONG-CHAIN-FATTY-ACID--COA LIGASE"/>
    <property type="match status" value="1"/>
</dbReference>
<sequence length="761" mass="86190">MLFSYCEVPQVIVIAHGYAGTYQRYSYFYYYLYFFYFYFLNLIFFFPFLQCCGSMNTVSALSNIETEVLHLMDEASARESVRHEEIMRLHSVGTQNEPVPNTETDLMSAIYHRAGISEEENSRIGHEWYYGENMPTKFMNICKKGGSKKAFAYRILSNITKEVLVDQNGLERTYDITHFKETCFITYQVLWEYIESFGRGLVELGIPAKSKIAIYEETRWEWLATIYGIWSQGMIATTVYSNLGEDALAYALRETGSHAIICNAANVSTLLRLMRESRIPPIMIIYIGSLPLNAGRGPNRIISWHQIVDNGRLSNERLNIPIDNDQVAFIMYTSGTTGDPKGVIHTHGSLVSGVTACADYVNELIGPCEENEAYCAYLPLAHIFEFGVVNIFLARGSLVGFGSPRTLLDTYTRPHGDYREYKPVFTIGVPRVYDTIKKTVEAQLAPRGTLQRRIFEHAFQCRLRALRKGEDTPYWTRHVFSPFHAMLGNKMRKMLSAGGPLSAPTQTFLHIIFGIMPQGWGLTETVCVGTKQMPGDIETAAVGRQERTCEMRLLDVEGYKHTDQPEPRGEILIRGPFLFKGYYKQEALTKEAIDADGWFHTGDVGSIGPNGTLRIIGRVKALAKNVLGEYIAMEALESMYAHNSLSMPNGVCILVHPDKSYICALVLTDESKVVAFTKEHGLKGKYPDILQDPAFQKRVTESFQETARLAERQKFECVRHVRLLSDEWTPENGALTAVGKLKRRVIDERYADLIGSLFVEE</sequence>
<accession>G0UTM3</accession>
<evidence type="ECO:0000259" key="2">
    <source>
        <dbReference type="Pfam" id="PF00501"/>
    </source>
</evidence>